<gene>
    <name evidence="3" type="ORF">KSV97_04915</name>
    <name evidence="4" type="ORF">KSW06_05280</name>
</gene>
<dbReference type="InterPro" id="IPR006442">
    <property type="entry name" value="Antitoxin_Phd/YefM"/>
</dbReference>
<dbReference type="AlphaFoldDB" id="A0AAW4MV86"/>
<dbReference type="SUPFAM" id="SSF143120">
    <property type="entry name" value="YefM-like"/>
    <property type="match status" value="1"/>
</dbReference>
<dbReference type="InterPro" id="IPR036165">
    <property type="entry name" value="YefM-like_sf"/>
</dbReference>
<accession>A0AAW4MV86</accession>
<evidence type="ECO:0000313" key="5">
    <source>
        <dbReference type="Proteomes" id="UP001196408"/>
    </source>
</evidence>
<organism evidence="3 5">
    <name type="scientific">Catenibacterium mitsuokai</name>
    <dbReference type="NCBI Taxonomy" id="100886"/>
    <lineage>
        <taxon>Bacteria</taxon>
        <taxon>Bacillati</taxon>
        <taxon>Bacillota</taxon>
        <taxon>Erysipelotrichia</taxon>
        <taxon>Erysipelotrichales</taxon>
        <taxon>Coprobacillaceae</taxon>
        <taxon>Catenibacterium</taxon>
    </lineage>
</organism>
<name>A0AAW4MV86_9FIRM</name>
<comment type="function">
    <text evidence="2">Antitoxin component of a type II toxin-antitoxin (TA) system.</text>
</comment>
<dbReference type="Proteomes" id="UP001197492">
    <property type="component" value="Unassembled WGS sequence"/>
</dbReference>
<evidence type="ECO:0000256" key="1">
    <source>
        <dbReference type="ARBA" id="ARBA00009981"/>
    </source>
</evidence>
<protein>
    <recommendedName>
        <fullName evidence="2">Antitoxin</fullName>
    </recommendedName>
</protein>
<keyword evidence="6" id="KW-1185">Reference proteome</keyword>
<dbReference type="Pfam" id="PF02604">
    <property type="entry name" value="PhdYeFM_antitox"/>
    <property type="match status" value="1"/>
</dbReference>
<dbReference type="NCBIfam" id="TIGR01552">
    <property type="entry name" value="phd_fam"/>
    <property type="match status" value="1"/>
</dbReference>
<evidence type="ECO:0000313" key="6">
    <source>
        <dbReference type="Proteomes" id="UP001197492"/>
    </source>
</evidence>
<evidence type="ECO:0000256" key="2">
    <source>
        <dbReference type="RuleBase" id="RU362080"/>
    </source>
</evidence>
<dbReference type="Gene3D" id="3.40.1620.10">
    <property type="entry name" value="YefM-like domain"/>
    <property type="match status" value="1"/>
</dbReference>
<sequence length="86" mass="10005">MPQIIPIKDLKKTSEISEMCHTTNEPVFITKNGYGDMVIMSMEAYEETMKKLDIYRNIEISEEQVKNGQVKDAKKSLENMRAKYDL</sequence>
<comment type="similarity">
    <text evidence="1 2">Belongs to the phD/YefM antitoxin family.</text>
</comment>
<reference evidence="3 6" key="1">
    <citation type="submission" date="2021-06" db="EMBL/GenBank/DDBJ databases">
        <title>Collection of gut derived symbiotic bacterial strains cultured from healthy donors.</title>
        <authorList>
            <person name="Lin H."/>
            <person name="Littmann E."/>
            <person name="Pamer E.G."/>
        </authorList>
    </citation>
    <scope>NUCLEOTIDE SEQUENCE</scope>
    <source>
        <strain evidence="4 6">MSK.21.70</strain>
        <strain evidence="3">MSK.21.82</strain>
    </source>
</reference>
<proteinExistence type="inferred from homology"/>
<comment type="caution">
    <text evidence="3">The sequence shown here is derived from an EMBL/GenBank/DDBJ whole genome shotgun (WGS) entry which is preliminary data.</text>
</comment>
<dbReference type="EMBL" id="JAHOEF010000023">
    <property type="protein sequence ID" value="MBV3382585.1"/>
    <property type="molecule type" value="Genomic_DNA"/>
</dbReference>
<evidence type="ECO:0000313" key="3">
    <source>
        <dbReference type="EMBL" id="MBV3382585.1"/>
    </source>
</evidence>
<dbReference type="RefSeq" id="WP_215656340.1">
    <property type="nucleotide sequence ID" value="NZ_JAHOEB010000025.1"/>
</dbReference>
<dbReference type="EMBL" id="JAHOEL010000025">
    <property type="protein sequence ID" value="MBV3392678.1"/>
    <property type="molecule type" value="Genomic_DNA"/>
</dbReference>
<evidence type="ECO:0000313" key="4">
    <source>
        <dbReference type="EMBL" id="MBV3392678.1"/>
    </source>
</evidence>
<dbReference type="Proteomes" id="UP001196408">
    <property type="component" value="Unassembled WGS sequence"/>
</dbReference>